<dbReference type="EMBL" id="AP019302">
    <property type="protein sequence ID" value="BBH04331.1"/>
    <property type="molecule type" value="Genomic_DNA"/>
</dbReference>
<name>A0A4Y1RJ27_PRUDU</name>
<accession>A0A4Y1RJ27</accession>
<sequence length="104" mass="11689">MKVRLIIDYRLYIGEQVFDGNLDIVSFYGSGLHSLLQSSVLPVRVIPNAQFESSSIFKDGHLGKPLKSRVMDVMDVLFFARCCDCGNSFTQCACICFPVNNIQF</sequence>
<gene>
    <name evidence="1" type="ORF">Prudu_015434</name>
</gene>
<reference evidence="1" key="1">
    <citation type="journal article" date="2019" name="Science">
        <title>Mutation of a bHLH transcription factor allowed almond domestication.</title>
        <authorList>
            <person name="Sanchez-Perez R."/>
            <person name="Pavan S."/>
            <person name="Mazzeo R."/>
            <person name="Moldovan C."/>
            <person name="Aiese Cigliano R."/>
            <person name="Del Cueto J."/>
            <person name="Ricciardi F."/>
            <person name="Lotti C."/>
            <person name="Ricciardi L."/>
            <person name="Dicenta F."/>
            <person name="Lopez-Marques R.L."/>
            <person name="Lindberg Moller B."/>
        </authorList>
    </citation>
    <scope>NUCLEOTIDE SEQUENCE</scope>
</reference>
<evidence type="ECO:0000313" key="1">
    <source>
        <dbReference type="EMBL" id="BBH04331.1"/>
    </source>
</evidence>
<proteinExistence type="predicted"/>
<dbReference type="AlphaFoldDB" id="A0A4Y1RJ27"/>
<protein>
    <submittedName>
        <fullName evidence="1">PRLI-interacting factor, putative</fullName>
    </submittedName>
</protein>
<organism evidence="1">
    <name type="scientific">Prunus dulcis</name>
    <name type="common">Almond</name>
    <name type="synonym">Amygdalus dulcis</name>
    <dbReference type="NCBI Taxonomy" id="3755"/>
    <lineage>
        <taxon>Eukaryota</taxon>
        <taxon>Viridiplantae</taxon>
        <taxon>Streptophyta</taxon>
        <taxon>Embryophyta</taxon>
        <taxon>Tracheophyta</taxon>
        <taxon>Spermatophyta</taxon>
        <taxon>Magnoliopsida</taxon>
        <taxon>eudicotyledons</taxon>
        <taxon>Gunneridae</taxon>
        <taxon>Pentapetalae</taxon>
        <taxon>rosids</taxon>
        <taxon>fabids</taxon>
        <taxon>Rosales</taxon>
        <taxon>Rosaceae</taxon>
        <taxon>Amygdaloideae</taxon>
        <taxon>Amygdaleae</taxon>
        <taxon>Prunus</taxon>
    </lineage>
</organism>